<evidence type="ECO:0000256" key="2">
    <source>
        <dbReference type="SAM" id="MobiDB-lite"/>
    </source>
</evidence>
<organism evidence="3 4">
    <name type="scientific">Oikopleura dioica</name>
    <name type="common">Tunicate</name>
    <dbReference type="NCBI Taxonomy" id="34765"/>
    <lineage>
        <taxon>Eukaryota</taxon>
        <taxon>Metazoa</taxon>
        <taxon>Chordata</taxon>
        <taxon>Tunicata</taxon>
        <taxon>Appendicularia</taxon>
        <taxon>Copelata</taxon>
        <taxon>Oikopleuridae</taxon>
        <taxon>Oikopleura</taxon>
    </lineage>
</organism>
<name>A0ABN7RUM8_OIKDI</name>
<protein>
    <submittedName>
        <fullName evidence="3">Oidioi.mRNA.OKI2018_I69.PAR.g10391.t1.cds</fullName>
    </submittedName>
</protein>
<keyword evidence="4" id="KW-1185">Reference proteome</keyword>
<gene>
    <name evidence="3" type="ORF">OKIOD_LOCUS1949</name>
</gene>
<feature type="compositionally biased region" description="Polar residues" evidence="2">
    <location>
        <begin position="208"/>
        <end position="217"/>
    </location>
</feature>
<feature type="coiled-coil region" evidence="1">
    <location>
        <begin position="44"/>
        <end position="71"/>
    </location>
</feature>
<feature type="region of interest" description="Disordered" evidence="2">
    <location>
        <begin position="399"/>
        <end position="458"/>
    </location>
</feature>
<evidence type="ECO:0000256" key="1">
    <source>
        <dbReference type="SAM" id="Coils"/>
    </source>
</evidence>
<sequence length="458" mass="51336">MTVRSSSFGEVNNFKSILKNLDFDKQRLKKELIKDHDENSLKILEAYKAARQKLRDQFKRLQRENRNRAKKRHKMICSLEKAKRAMKRSYAEATETCDAEAEKMEDLFGENWANYCEEILAPDGRTFVAEECSPTLGFFERTSAMKDLWTTEDSEEMENVYMRNRKAPPGFAKKINEEEQVSVDESSTCDTKDEITRSPLRSIDTNEKLTVSLTRKTPSLPPGFENSSLENHSEEEPDENTPSTNPEDIIRKIIIEKTTTPSRSTLKAPPGLSKPFYNRGSLPSTPKFLKEVSKRTPPGLSVDATEKDEEDTAPSTFTPPSFLQPIASAVPMFGQQMNPLFGTFGSFTNFASTPMLPSYVDPSTAFNLYNQLGAKSSEKDSEPDPITCQWNALATDQGMSENASNAPESGIETLPASNLETSASLTVTPETKEERTASRLTNNSIETDLNPNAPEFKL</sequence>
<feature type="compositionally biased region" description="Polar residues" evidence="2">
    <location>
        <begin position="438"/>
        <end position="450"/>
    </location>
</feature>
<proteinExistence type="predicted"/>
<evidence type="ECO:0000313" key="3">
    <source>
        <dbReference type="EMBL" id="CAG5083493.1"/>
    </source>
</evidence>
<keyword evidence="1" id="KW-0175">Coiled coil</keyword>
<accession>A0ABN7RUM8</accession>
<feature type="compositionally biased region" description="Polar residues" evidence="2">
    <location>
        <begin position="415"/>
        <end position="429"/>
    </location>
</feature>
<dbReference type="EMBL" id="OU015568">
    <property type="protein sequence ID" value="CAG5083493.1"/>
    <property type="molecule type" value="Genomic_DNA"/>
</dbReference>
<evidence type="ECO:0000313" key="4">
    <source>
        <dbReference type="Proteomes" id="UP001158576"/>
    </source>
</evidence>
<dbReference type="Proteomes" id="UP001158576">
    <property type="component" value="Chromosome PAR"/>
</dbReference>
<feature type="region of interest" description="Disordered" evidence="2">
    <location>
        <begin position="178"/>
        <end position="320"/>
    </location>
</feature>
<reference evidence="3 4" key="1">
    <citation type="submission" date="2021-04" db="EMBL/GenBank/DDBJ databases">
        <authorList>
            <person name="Bliznina A."/>
        </authorList>
    </citation>
    <scope>NUCLEOTIDE SEQUENCE [LARGE SCALE GENOMIC DNA]</scope>
</reference>